<organism evidence="13 14">
    <name type="scientific">Stephania yunnanensis</name>
    <dbReference type="NCBI Taxonomy" id="152371"/>
    <lineage>
        <taxon>Eukaryota</taxon>
        <taxon>Viridiplantae</taxon>
        <taxon>Streptophyta</taxon>
        <taxon>Embryophyta</taxon>
        <taxon>Tracheophyta</taxon>
        <taxon>Spermatophyta</taxon>
        <taxon>Magnoliopsida</taxon>
        <taxon>Ranunculales</taxon>
        <taxon>Menispermaceae</taxon>
        <taxon>Menispermoideae</taxon>
        <taxon>Cissampelideae</taxon>
        <taxon>Stephania</taxon>
    </lineage>
</organism>
<dbReference type="SMART" id="SM00545">
    <property type="entry name" value="JmjN"/>
    <property type="match status" value="1"/>
</dbReference>
<keyword evidence="9" id="KW-0804">Transcription</keyword>
<evidence type="ECO:0000256" key="1">
    <source>
        <dbReference type="ARBA" id="ARBA00001954"/>
    </source>
</evidence>
<sequence>MVIKGERVEIPSVPPGFSSLTSFTLKKVSCSDVLIDSIPSSAASGLRSEHIDSDCNVSDSIMRAKLIRDRPWINYGELNCGSEEFDSEPHTQNLPSNTLPKGVIRGCMECATCQKVIATWRPGDACKPILVEAPVFYPTKEEFKDALKYIDSIRPKAEQYGICRIVPPFSKCPCPLMEKNVWRGSKFATRIQEIDKLQNRKSSRKMFVVDKTIKITKRRCLAMATQDGIVRGDMMGLDGPMQDDETNPFGFEPGPDFTLEAFEKYANDFKGQYFRKAGDVNPVCNPHFLENQWEPSVDDIEGEYWRIVEKPTEEIEVLYGADVDAGVFGSGFPRASSPMESCSDYGENYITSGWNLNNLARLPGSLLSFESSDISGVVVPWLYVGMCFSSFCWHVEDHHLYSINYMHWGAPKVWYGIPGNYSSTLEAAMKKKLPDLFEEQPNLLHKLVTQVSPSILISEGVPVHRCVQNPGEFVLTFPRAYHCGFSCGFNCAEAVNIAPLNWLPYGQNAVEIYREQKRKTTISHDKLLLGAAREAVTAQWELQLLKKSTVENLRWKEVCGKDKILANALKTRVEMEQMKRGYLCSMACKVKMDGSFDTCNERECIICLYDLHLSAVSCSRCPDKFACLNHIKQLCSCDLSDRNFLFRYEIWELSVLIEAVEGKLSAIYKWAKKYLGMDLSSHVSKEKLKGREANKKLYGTLSYSKFPVGNDCKHTQLVLSAPLENSLPWKSVMEEPNSNYAEAILNFSVREPHSCDVANGQSTSYQISSCGNGRLNDANELIEDRIKEWNFHLNESIKENPSVRNDLDSDYHIGKVVQRLNYNVEALNFGVVRSGILWSSSLAIFPKGFKSRVTYTSVLDPTKECYYISEILDAGPLGPLFKVKVEQCPTEIFMHMSVYKCWDLVREKVNQEIRKQQKSGRVELPPLQPPESINGFEMFGFCSPLIIQGIEAADRDKICTEYWNTRPIKVERCNSFSM</sequence>
<dbReference type="FunFam" id="3.30.160.360:FF:000005">
    <property type="entry name" value="Putative lysine-specific demethylase JMJ16"/>
    <property type="match status" value="1"/>
</dbReference>
<dbReference type="Pfam" id="PF05965">
    <property type="entry name" value="FYRC"/>
    <property type="match status" value="1"/>
</dbReference>
<keyword evidence="4" id="KW-0156">Chromatin regulator</keyword>
<proteinExistence type="predicted"/>
<accession>A0AAP0E8P3</accession>
<comment type="caution">
    <text evidence="13">The sequence shown here is derived from an EMBL/GenBank/DDBJ whole genome shotgun (WGS) entry which is preliminary data.</text>
</comment>
<gene>
    <name evidence="13" type="ORF">Syun_029819</name>
</gene>
<dbReference type="PROSITE" id="PS51542">
    <property type="entry name" value="FYRN"/>
    <property type="match status" value="1"/>
</dbReference>
<evidence type="ECO:0000256" key="8">
    <source>
        <dbReference type="ARBA" id="ARBA00023015"/>
    </source>
</evidence>
<dbReference type="InterPro" id="IPR003888">
    <property type="entry name" value="FYrich_N"/>
</dbReference>
<evidence type="ECO:0000256" key="10">
    <source>
        <dbReference type="ARBA" id="ARBA00023242"/>
    </source>
</evidence>
<dbReference type="Pfam" id="PF02373">
    <property type="entry name" value="JmjC"/>
    <property type="match status" value="1"/>
</dbReference>
<evidence type="ECO:0000256" key="5">
    <source>
        <dbReference type="ARBA" id="ARBA00022964"/>
    </source>
</evidence>
<dbReference type="GO" id="GO:0045814">
    <property type="term" value="P:negative regulation of gene expression, epigenetic"/>
    <property type="evidence" value="ECO:0007669"/>
    <property type="project" value="UniProtKB-ARBA"/>
</dbReference>
<dbReference type="Pfam" id="PF02928">
    <property type="entry name" value="zf-C5HC2"/>
    <property type="match status" value="1"/>
</dbReference>
<dbReference type="SUPFAM" id="SSF51197">
    <property type="entry name" value="Clavaminate synthase-like"/>
    <property type="match status" value="1"/>
</dbReference>
<dbReference type="PROSITE" id="PS51543">
    <property type="entry name" value="FYRC"/>
    <property type="match status" value="1"/>
</dbReference>
<dbReference type="Gene3D" id="2.60.120.650">
    <property type="entry name" value="Cupin"/>
    <property type="match status" value="1"/>
</dbReference>
<dbReference type="InterPro" id="IPR003349">
    <property type="entry name" value="JmjN"/>
</dbReference>
<dbReference type="EMBL" id="JBBNAF010000013">
    <property type="protein sequence ID" value="KAK9087425.1"/>
    <property type="molecule type" value="Genomic_DNA"/>
</dbReference>
<evidence type="ECO:0000256" key="3">
    <source>
        <dbReference type="ARBA" id="ARBA00022723"/>
    </source>
</evidence>
<dbReference type="Pfam" id="PF05964">
    <property type="entry name" value="FYRN"/>
    <property type="match status" value="1"/>
</dbReference>
<keyword evidence="7" id="KW-0408">Iron</keyword>
<keyword evidence="5" id="KW-0223">Dioxygenase</keyword>
<keyword evidence="3" id="KW-0479">Metal-binding</keyword>
<evidence type="ECO:0000256" key="6">
    <source>
        <dbReference type="ARBA" id="ARBA00023002"/>
    </source>
</evidence>
<dbReference type="InterPro" id="IPR003889">
    <property type="entry name" value="FYrich_C"/>
</dbReference>
<dbReference type="PANTHER" id="PTHR10694:SF113">
    <property type="entry name" value="PROTEIN JUMONJI"/>
    <property type="match status" value="1"/>
</dbReference>
<dbReference type="PROSITE" id="PS51184">
    <property type="entry name" value="JMJC"/>
    <property type="match status" value="1"/>
</dbReference>
<dbReference type="InterPro" id="IPR003347">
    <property type="entry name" value="JmjC_dom"/>
</dbReference>
<protein>
    <submittedName>
        <fullName evidence="13">Uncharacterized protein</fullName>
    </submittedName>
</protein>
<dbReference type="AlphaFoldDB" id="A0AAP0E8P3"/>
<dbReference type="Proteomes" id="UP001420932">
    <property type="component" value="Unassembled WGS sequence"/>
</dbReference>
<dbReference type="SMART" id="SM00542">
    <property type="entry name" value="FYRC"/>
    <property type="match status" value="1"/>
</dbReference>
<evidence type="ECO:0000313" key="14">
    <source>
        <dbReference type="Proteomes" id="UP001420932"/>
    </source>
</evidence>
<keyword evidence="14" id="KW-1185">Reference proteome</keyword>
<name>A0AAP0E8P3_9MAGN</name>
<keyword evidence="10" id="KW-0539">Nucleus</keyword>
<evidence type="ECO:0000256" key="2">
    <source>
        <dbReference type="ARBA" id="ARBA00004123"/>
    </source>
</evidence>
<dbReference type="PROSITE" id="PS51183">
    <property type="entry name" value="JMJN"/>
    <property type="match status" value="1"/>
</dbReference>
<dbReference type="SMART" id="SM00541">
    <property type="entry name" value="FYRN"/>
    <property type="match status" value="1"/>
</dbReference>
<dbReference type="SMART" id="SM00558">
    <property type="entry name" value="JmjC"/>
    <property type="match status" value="1"/>
</dbReference>
<dbReference type="Pfam" id="PF02375">
    <property type="entry name" value="JmjN"/>
    <property type="match status" value="1"/>
</dbReference>
<dbReference type="GO" id="GO:0005634">
    <property type="term" value="C:nucleus"/>
    <property type="evidence" value="ECO:0007669"/>
    <property type="project" value="UniProtKB-SubCell"/>
</dbReference>
<dbReference type="GO" id="GO:0046872">
    <property type="term" value="F:metal ion binding"/>
    <property type="evidence" value="ECO:0007669"/>
    <property type="project" value="UniProtKB-KW"/>
</dbReference>
<dbReference type="PANTHER" id="PTHR10694">
    <property type="entry name" value="LYSINE-SPECIFIC DEMETHYLASE"/>
    <property type="match status" value="1"/>
</dbReference>
<evidence type="ECO:0000313" key="13">
    <source>
        <dbReference type="EMBL" id="KAK9087425.1"/>
    </source>
</evidence>
<dbReference type="Gene3D" id="3.30.160.360">
    <property type="match status" value="1"/>
</dbReference>
<evidence type="ECO:0000256" key="7">
    <source>
        <dbReference type="ARBA" id="ARBA00023004"/>
    </source>
</evidence>
<dbReference type="GO" id="GO:0034647">
    <property type="term" value="F:histone H3K4me/H3K4me2/H3K4me3 demethylase activity"/>
    <property type="evidence" value="ECO:0007669"/>
    <property type="project" value="TreeGrafter"/>
</dbReference>
<comment type="cofactor">
    <cofactor evidence="1">
        <name>Fe(2+)</name>
        <dbReference type="ChEBI" id="CHEBI:29033"/>
    </cofactor>
</comment>
<comment type="subcellular location">
    <subcellularLocation>
        <location evidence="2">Nucleus</location>
    </subcellularLocation>
</comment>
<dbReference type="InterPro" id="IPR004198">
    <property type="entry name" value="Znf_C5HC2"/>
</dbReference>
<evidence type="ECO:0000256" key="9">
    <source>
        <dbReference type="ARBA" id="ARBA00023163"/>
    </source>
</evidence>
<dbReference type="GO" id="GO:0000785">
    <property type="term" value="C:chromatin"/>
    <property type="evidence" value="ECO:0007669"/>
    <property type="project" value="TreeGrafter"/>
</dbReference>
<evidence type="ECO:0000259" key="12">
    <source>
        <dbReference type="PROSITE" id="PS51184"/>
    </source>
</evidence>
<feature type="domain" description="JmjN" evidence="11">
    <location>
        <begin position="133"/>
        <end position="174"/>
    </location>
</feature>
<keyword evidence="6" id="KW-0560">Oxidoreductase</keyword>
<evidence type="ECO:0000259" key="11">
    <source>
        <dbReference type="PROSITE" id="PS51183"/>
    </source>
</evidence>
<evidence type="ECO:0000256" key="4">
    <source>
        <dbReference type="ARBA" id="ARBA00022853"/>
    </source>
</evidence>
<feature type="domain" description="JmjC" evidence="12">
    <location>
        <begin position="348"/>
        <end position="514"/>
    </location>
</feature>
<reference evidence="13 14" key="1">
    <citation type="submission" date="2024-01" db="EMBL/GenBank/DDBJ databases">
        <title>Genome assemblies of Stephania.</title>
        <authorList>
            <person name="Yang L."/>
        </authorList>
    </citation>
    <scope>NUCLEOTIDE SEQUENCE [LARGE SCALE GENOMIC DNA]</scope>
    <source>
        <strain evidence="13">YNDBR</strain>
        <tissue evidence="13">Leaf</tissue>
    </source>
</reference>
<keyword evidence="8" id="KW-0805">Transcription regulation</keyword>